<comment type="caution">
    <text evidence="2">The sequence shown here is derived from an EMBL/GenBank/DDBJ whole genome shotgun (WGS) entry which is preliminary data.</text>
</comment>
<feature type="transmembrane region" description="Helical" evidence="1">
    <location>
        <begin position="159"/>
        <end position="182"/>
    </location>
</feature>
<evidence type="ECO:0000256" key="1">
    <source>
        <dbReference type="SAM" id="Phobius"/>
    </source>
</evidence>
<keyword evidence="1" id="KW-1133">Transmembrane helix</keyword>
<dbReference type="Proteomes" id="UP000557392">
    <property type="component" value="Unassembled WGS sequence"/>
</dbReference>
<sequence length="225" mass="24640">MAKARSKADRLGEARNRRRNVHFWHAFVWLLIGAVLYAIALAVAVLLYPDPKDVLAPVIGPSLYLTPLFGLPYLLASVRQRGWGQRLLYFEVALPVAHVAANYLAWRHAMLSFPLEPDPQAYVRDLGAGAVGGLAGGTLALMLLVPLRLVSLGAGSRAVILLGIVTLTVPGALGMAQGLLFTNALEYPLQSARFVFWLESVHLPWHICLAFFLAWLMRLGRRPGA</sequence>
<evidence type="ECO:0000313" key="2">
    <source>
        <dbReference type="EMBL" id="MBB4097127.1"/>
    </source>
</evidence>
<dbReference type="AlphaFoldDB" id="A0A7W6JRF9"/>
<evidence type="ECO:0000313" key="3">
    <source>
        <dbReference type="Proteomes" id="UP000557392"/>
    </source>
</evidence>
<feature type="transmembrane region" description="Helical" evidence="1">
    <location>
        <begin position="54"/>
        <end position="75"/>
    </location>
</feature>
<feature type="transmembrane region" description="Helical" evidence="1">
    <location>
        <begin position="87"/>
        <end position="106"/>
    </location>
</feature>
<keyword evidence="3" id="KW-1185">Reference proteome</keyword>
<dbReference type="EMBL" id="JACIEH010000001">
    <property type="protein sequence ID" value="MBB4097127.1"/>
    <property type="molecule type" value="Genomic_DNA"/>
</dbReference>
<gene>
    <name evidence="2" type="ORF">GGR46_000660</name>
</gene>
<keyword evidence="1" id="KW-0812">Transmembrane</keyword>
<keyword evidence="1" id="KW-0472">Membrane</keyword>
<feature type="transmembrane region" description="Helical" evidence="1">
    <location>
        <begin position="21"/>
        <end position="48"/>
    </location>
</feature>
<organism evidence="2 3">
    <name type="scientific">Sphingomonas kyeonggiensis</name>
    <dbReference type="NCBI Taxonomy" id="1268553"/>
    <lineage>
        <taxon>Bacteria</taxon>
        <taxon>Pseudomonadati</taxon>
        <taxon>Pseudomonadota</taxon>
        <taxon>Alphaproteobacteria</taxon>
        <taxon>Sphingomonadales</taxon>
        <taxon>Sphingomonadaceae</taxon>
        <taxon>Sphingomonas</taxon>
    </lineage>
</organism>
<feature type="transmembrane region" description="Helical" evidence="1">
    <location>
        <begin position="126"/>
        <end position="147"/>
    </location>
</feature>
<name>A0A7W6JRF9_9SPHN</name>
<protein>
    <submittedName>
        <fullName evidence="2">Uncharacterized protein</fullName>
    </submittedName>
</protein>
<reference evidence="2 3" key="1">
    <citation type="submission" date="2020-08" db="EMBL/GenBank/DDBJ databases">
        <title>Genomic Encyclopedia of Type Strains, Phase IV (KMG-IV): sequencing the most valuable type-strain genomes for metagenomic binning, comparative biology and taxonomic classification.</title>
        <authorList>
            <person name="Goeker M."/>
        </authorList>
    </citation>
    <scope>NUCLEOTIDE SEQUENCE [LARGE SCALE GENOMIC DNA]</scope>
    <source>
        <strain evidence="2 3">DSM 101806</strain>
    </source>
</reference>
<feature type="transmembrane region" description="Helical" evidence="1">
    <location>
        <begin position="194"/>
        <end position="216"/>
    </location>
</feature>
<dbReference type="RefSeq" id="WP_183994542.1">
    <property type="nucleotide sequence ID" value="NZ_JACIEH010000001.1"/>
</dbReference>
<accession>A0A7W6JRF9</accession>
<proteinExistence type="predicted"/>